<reference evidence="3 4" key="1">
    <citation type="submission" date="2024-02" db="EMBL/GenBank/DDBJ databases">
        <title>Adaptive strategies in a cosmopolitan and abundant soil bacterium.</title>
        <authorList>
            <person name="Carini P."/>
        </authorList>
    </citation>
    <scope>NUCLEOTIDE SEQUENCE [LARGE SCALE GENOMIC DNA]</scope>
    <source>
        <strain evidence="3 4">AZCC 1608</strain>
    </source>
</reference>
<dbReference type="Pfam" id="PF03797">
    <property type="entry name" value="Autotransporter"/>
    <property type="match status" value="1"/>
</dbReference>
<comment type="caution">
    <text evidence="3">The sequence shown here is derived from an EMBL/GenBank/DDBJ whole genome shotgun (WGS) entry which is preliminary data.</text>
</comment>
<dbReference type="InterPro" id="IPR036709">
    <property type="entry name" value="Autotransporte_beta_dom_sf"/>
</dbReference>
<dbReference type="SMART" id="SM00869">
    <property type="entry name" value="Autotransporter"/>
    <property type="match status" value="1"/>
</dbReference>
<accession>A0ABU8B6M6</accession>
<dbReference type="EMBL" id="JAZHRV010000001">
    <property type="protein sequence ID" value="MEH2554187.1"/>
    <property type="molecule type" value="Genomic_DNA"/>
</dbReference>
<dbReference type="RefSeq" id="WP_334478861.1">
    <property type="nucleotide sequence ID" value="NZ_JAZHRV010000001.1"/>
</dbReference>
<feature type="signal peptide" evidence="1">
    <location>
        <begin position="1"/>
        <end position="27"/>
    </location>
</feature>
<organism evidence="3 4">
    <name type="scientific">Bradyrhizobium algeriense</name>
    <dbReference type="NCBI Taxonomy" id="634784"/>
    <lineage>
        <taxon>Bacteria</taxon>
        <taxon>Pseudomonadati</taxon>
        <taxon>Pseudomonadota</taxon>
        <taxon>Alphaproteobacteria</taxon>
        <taxon>Hyphomicrobiales</taxon>
        <taxon>Nitrobacteraceae</taxon>
        <taxon>Bradyrhizobium</taxon>
    </lineage>
</organism>
<sequence length="874" mass="87102">MSGGSYLIRRHAIALVPLIASVGQAQAACDPPAPVNNTTVTCTGTTINANGTTGYGTNNDNGNTYNIVAGASVTGADAGLRFRDLGTVNNSGTIASTGATGGISVQINGTVNNSGVILATGTGSDGIFIQFTGFVTNSGSISGVGQGVSLGNGEVTNTSASTILGGINGVHFVDDAKVSNAGTISGGTVGIESLKALNVTNSGAIFGQAADGFGILSATEANVTNALTGTISGGQFGISARVASVDNAGTIEATAVDGTGIRGGDVANVANSGTISGGNSGITAFTRATVQNGGIISGGVFGVAAGNGGNGRIDVTNSGSIVSRDIALSASVVNLTNSGNISGSNRAISANNIDLVNSGAMSGGESAVFGDNVKGINSGSIAGGRFGVAAHIATITNSGSISGALSGILVDRGTIANSGTVSGDVGILSFGSGSTIDNSGTIVGTGGTAIKLTPAADTLTLRTGSRIIGVVDMGFGDDIVNVAISAPKTRVSSLTSVALPTFINFTGVLNTSFSTGNNNPAVSAGATLATLDPTALALADRALMDFTGGVSSLVQGRLNGAPPSANGSMMAMAYAPDSGHAGGFFKAPSVSGWSNAAPITVWANSFGGQRTQDETAATLRATNTAWSSAMGIDRKIRPDWLVGAFIGGGSGRLSVDLGSQRVDTDYLFAGAYSRFEWASHFFDFTVQGGSSSNKSERLVLNNGAAETAKAQYDGWFISPELAYGTRFQIGNGYVLTPTARVRYVAGFFDGYSEAGSAQGLTVGSRTLQNFEERGQLEVSKTTAFFGGDHTLKTSVHGGVIAQQRVGDATVNTVLIGQGLSFATPGKGSTVGAVFGAGFDYHTARNVALFGAVEGIAMSDQSRIGTARGGIRVAF</sequence>
<dbReference type="Proteomes" id="UP001364224">
    <property type="component" value="Unassembled WGS sequence"/>
</dbReference>
<feature type="chain" id="PRO_5046002116" evidence="1">
    <location>
        <begin position="28"/>
        <end position="874"/>
    </location>
</feature>
<protein>
    <submittedName>
        <fullName evidence="3">Uncharacterized protein with beta-barrel porin domain</fullName>
    </submittedName>
</protein>
<dbReference type="InterPro" id="IPR005546">
    <property type="entry name" value="Autotransporte_beta"/>
</dbReference>
<dbReference type="Gene3D" id="2.40.128.130">
    <property type="entry name" value="Autotransporter beta-domain"/>
    <property type="match status" value="1"/>
</dbReference>
<dbReference type="SUPFAM" id="SSF103515">
    <property type="entry name" value="Autotransporter"/>
    <property type="match status" value="1"/>
</dbReference>
<name>A0ABU8B6M6_9BRAD</name>
<keyword evidence="1" id="KW-0732">Signal</keyword>
<gene>
    <name evidence="3" type="ORF">V1286_001716</name>
</gene>
<evidence type="ECO:0000313" key="4">
    <source>
        <dbReference type="Proteomes" id="UP001364224"/>
    </source>
</evidence>
<proteinExistence type="predicted"/>
<evidence type="ECO:0000313" key="3">
    <source>
        <dbReference type="EMBL" id="MEH2554187.1"/>
    </source>
</evidence>
<feature type="domain" description="Autotransporter" evidence="2">
    <location>
        <begin position="594"/>
        <end position="874"/>
    </location>
</feature>
<dbReference type="PROSITE" id="PS51208">
    <property type="entry name" value="AUTOTRANSPORTER"/>
    <property type="match status" value="1"/>
</dbReference>
<keyword evidence="4" id="KW-1185">Reference proteome</keyword>
<evidence type="ECO:0000256" key="1">
    <source>
        <dbReference type="SAM" id="SignalP"/>
    </source>
</evidence>
<evidence type="ECO:0000259" key="2">
    <source>
        <dbReference type="PROSITE" id="PS51208"/>
    </source>
</evidence>